<sequence>MKSMAIELFCLGKNNTPDLMRKFILLFFTSAIYISAQAQDSWTIDAGLSGPWAVSTGKFSEAVETQKHPLPIITGRFQWKIGTRFRLGTGAGISMTKFSTSFVLSHDDASINYQNACLNLMPMIGIALGKHRTTELNFIPTFGIPFIVKEDVQSRVYTGTGSEYTHTDGNMTSPQKIG</sequence>
<reference evidence="1 2" key="1">
    <citation type="submission" date="2018-06" db="EMBL/GenBank/DDBJ databases">
        <title>Mucibacter soli gen. nov., sp. nov., a new member of the family Chitinophagaceae producing mucin.</title>
        <authorList>
            <person name="Kim M.-K."/>
            <person name="Park S."/>
            <person name="Kim T.-S."/>
            <person name="Joung Y."/>
            <person name="Han J.-H."/>
            <person name="Kim S.B."/>
        </authorList>
    </citation>
    <scope>NUCLEOTIDE SEQUENCE [LARGE SCALE GENOMIC DNA]</scope>
    <source>
        <strain evidence="1 2">R1-15</strain>
    </source>
</reference>
<comment type="caution">
    <text evidence="1">The sequence shown here is derived from an EMBL/GenBank/DDBJ whole genome shotgun (WGS) entry which is preliminary data.</text>
</comment>
<evidence type="ECO:0000313" key="1">
    <source>
        <dbReference type="EMBL" id="PZF72270.1"/>
    </source>
</evidence>
<organism evidence="1 2">
    <name type="scientific">Taibaiella soli</name>
    <dbReference type="NCBI Taxonomy" id="1649169"/>
    <lineage>
        <taxon>Bacteria</taxon>
        <taxon>Pseudomonadati</taxon>
        <taxon>Bacteroidota</taxon>
        <taxon>Chitinophagia</taxon>
        <taxon>Chitinophagales</taxon>
        <taxon>Chitinophagaceae</taxon>
        <taxon>Taibaiella</taxon>
    </lineage>
</organism>
<name>A0A2W2AJ46_9BACT</name>
<dbReference type="RefSeq" id="WP_207798933.1">
    <property type="nucleotide sequence ID" value="NZ_QKTW01000018.1"/>
</dbReference>
<protein>
    <recommendedName>
        <fullName evidence="3">Outer membrane protein beta-barrel domain-containing protein</fullName>
    </recommendedName>
</protein>
<keyword evidence="2" id="KW-1185">Reference proteome</keyword>
<dbReference type="Proteomes" id="UP000248745">
    <property type="component" value="Unassembled WGS sequence"/>
</dbReference>
<dbReference type="EMBL" id="QKTW01000018">
    <property type="protein sequence ID" value="PZF72270.1"/>
    <property type="molecule type" value="Genomic_DNA"/>
</dbReference>
<feature type="non-terminal residue" evidence="1">
    <location>
        <position position="178"/>
    </location>
</feature>
<gene>
    <name evidence="1" type="ORF">DN068_12980</name>
</gene>
<accession>A0A2W2AJ46</accession>
<evidence type="ECO:0008006" key="3">
    <source>
        <dbReference type="Google" id="ProtNLM"/>
    </source>
</evidence>
<proteinExistence type="predicted"/>
<evidence type="ECO:0000313" key="2">
    <source>
        <dbReference type="Proteomes" id="UP000248745"/>
    </source>
</evidence>
<dbReference type="AlphaFoldDB" id="A0A2W2AJ46"/>